<evidence type="ECO:0000259" key="1">
    <source>
        <dbReference type="PROSITE" id="PS50164"/>
    </source>
</evidence>
<evidence type="ECO:0000313" key="3">
    <source>
        <dbReference type="Proteomes" id="UP000430519"/>
    </source>
</evidence>
<evidence type="ECO:0000313" key="2">
    <source>
        <dbReference type="EMBL" id="MXV21778.1"/>
    </source>
</evidence>
<dbReference type="PROSITE" id="PS50164">
    <property type="entry name" value="GIY_YIG"/>
    <property type="match status" value="1"/>
</dbReference>
<dbReference type="InterPro" id="IPR035901">
    <property type="entry name" value="GIY-YIG_endonuc_sf"/>
</dbReference>
<accession>A0A6I4YM26</accession>
<organism evidence="2 3">
    <name type="scientific">Deinococcus xianganensis</name>
    <dbReference type="NCBI Taxonomy" id="1507289"/>
    <lineage>
        <taxon>Bacteria</taxon>
        <taxon>Thermotogati</taxon>
        <taxon>Deinococcota</taxon>
        <taxon>Deinococci</taxon>
        <taxon>Deinococcales</taxon>
        <taxon>Deinococcaceae</taxon>
        <taxon>Deinococcus</taxon>
    </lineage>
</organism>
<feature type="domain" description="GIY-YIG" evidence="1">
    <location>
        <begin position="23"/>
        <end position="94"/>
    </location>
</feature>
<protein>
    <recommendedName>
        <fullName evidence="1">GIY-YIG domain-containing protein</fullName>
    </recommendedName>
</protein>
<comment type="caution">
    <text evidence="2">The sequence shown here is derived from an EMBL/GenBank/DDBJ whole genome shotgun (WGS) entry which is preliminary data.</text>
</comment>
<dbReference type="RefSeq" id="WP_160982252.1">
    <property type="nucleotide sequence ID" value="NZ_WVHK01000131.1"/>
</dbReference>
<dbReference type="EMBL" id="WVHK01000131">
    <property type="protein sequence ID" value="MXV21778.1"/>
    <property type="molecule type" value="Genomic_DNA"/>
</dbReference>
<proteinExistence type="predicted"/>
<sequence>MTQPVDPRNLPSVPFGQHRTLPPVAGIYLVWQADTLLYLGKAGNIRRRWESHHRHSQLRDLQADRIAWMPYTDLLTFDEMERELIDQLEPVLNRQPFTPPVERYEVVSVRLKTSELESIKAAADAIGLKVSQYLRMQGLRAAREQE</sequence>
<dbReference type="SUPFAM" id="SSF82771">
    <property type="entry name" value="GIY-YIG endonuclease"/>
    <property type="match status" value="1"/>
</dbReference>
<dbReference type="Proteomes" id="UP000430519">
    <property type="component" value="Unassembled WGS sequence"/>
</dbReference>
<dbReference type="InterPro" id="IPR053842">
    <property type="entry name" value="NikA-like"/>
</dbReference>
<dbReference type="Pfam" id="PF21983">
    <property type="entry name" value="NikA-like"/>
    <property type="match status" value="1"/>
</dbReference>
<keyword evidence="3" id="KW-1185">Reference proteome</keyword>
<reference evidence="2 3" key="1">
    <citation type="submission" date="2019-11" db="EMBL/GenBank/DDBJ databases">
        <title>Genome sequence of Deinococcus xianganensis Y35, AI-2 producing algicidal bacterium, isolated from lake water.</title>
        <authorList>
            <person name="Li Y."/>
        </authorList>
    </citation>
    <scope>NUCLEOTIDE SEQUENCE [LARGE SCALE GENOMIC DNA]</scope>
    <source>
        <strain evidence="2 3">Y35</strain>
    </source>
</reference>
<dbReference type="InterPro" id="IPR000305">
    <property type="entry name" value="GIY-YIG_endonuc"/>
</dbReference>
<gene>
    <name evidence="2" type="ORF">GLX28_19340</name>
</gene>
<name>A0A6I4YM26_9DEIO</name>
<dbReference type="Gene3D" id="3.40.1440.10">
    <property type="entry name" value="GIY-YIG endonuclease"/>
    <property type="match status" value="1"/>
</dbReference>
<dbReference type="AlphaFoldDB" id="A0A6I4YM26"/>